<name>A0A0E9Q6U2_ANGAN</name>
<sequence>MHLRLQEFLSIQTHSENPLLYLSLL</sequence>
<reference evidence="1" key="2">
    <citation type="journal article" date="2015" name="Fish Shellfish Immunol.">
        <title>Early steps in the European eel (Anguilla anguilla)-Vibrio vulnificus interaction in the gills: Role of the RtxA13 toxin.</title>
        <authorList>
            <person name="Callol A."/>
            <person name="Pajuelo D."/>
            <person name="Ebbesson L."/>
            <person name="Teles M."/>
            <person name="MacKenzie S."/>
            <person name="Amaro C."/>
        </authorList>
    </citation>
    <scope>NUCLEOTIDE SEQUENCE</scope>
</reference>
<proteinExistence type="predicted"/>
<dbReference type="AlphaFoldDB" id="A0A0E9Q6U2"/>
<organism evidence="1">
    <name type="scientific">Anguilla anguilla</name>
    <name type="common">European freshwater eel</name>
    <name type="synonym">Muraena anguilla</name>
    <dbReference type="NCBI Taxonomy" id="7936"/>
    <lineage>
        <taxon>Eukaryota</taxon>
        <taxon>Metazoa</taxon>
        <taxon>Chordata</taxon>
        <taxon>Craniata</taxon>
        <taxon>Vertebrata</taxon>
        <taxon>Euteleostomi</taxon>
        <taxon>Actinopterygii</taxon>
        <taxon>Neopterygii</taxon>
        <taxon>Teleostei</taxon>
        <taxon>Anguilliformes</taxon>
        <taxon>Anguillidae</taxon>
        <taxon>Anguilla</taxon>
    </lineage>
</organism>
<protein>
    <submittedName>
        <fullName evidence="1">Uncharacterized protein</fullName>
    </submittedName>
</protein>
<accession>A0A0E9Q6U2</accession>
<evidence type="ECO:0000313" key="1">
    <source>
        <dbReference type="EMBL" id="JAH12464.1"/>
    </source>
</evidence>
<reference evidence="1" key="1">
    <citation type="submission" date="2014-11" db="EMBL/GenBank/DDBJ databases">
        <authorList>
            <person name="Amaro Gonzalez C."/>
        </authorList>
    </citation>
    <scope>NUCLEOTIDE SEQUENCE</scope>
</reference>
<dbReference type="EMBL" id="GBXM01096113">
    <property type="protein sequence ID" value="JAH12464.1"/>
    <property type="molecule type" value="Transcribed_RNA"/>
</dbReference>